<comment type="caution">
    <text evidence="6">The sequence shown here is derived from an EMBL/GenBank/DDBJ whole genome shotgun (WGS) entry which is preliminary data.</text>
</comment>
<dbReference type="Gene3D" id="1.25.40.20">
    <property type="entry name" value="Ankyrin repeat-containing domain"/>
    <property type="match status" value="3"/>
</dbReference>
<feature type="repeat" description="ANK" evidence="3">
    <location>
        <begin position="786"/>
        <end position="818"/>
    </location>
</feature>
<keyword evidence="7" id="KW-1185">Reference proteome</keyword>
<keyword evidence="2 3" id="KW-0040">ANK repeat</keyword>
<dbReference type="PROSITE" id="PS50297">
    <property type="entry name" value="ANK_REP_REGION"/>
    <property type="match status" value="5"/>
</dbReference>
<feature type="repeat" description="ANK" evidence="3">
    <location>
        <begin position="645"/>
        <end position="677"/>
    </location>
</feature>
<dbReference type="SMART" id="SM00248">
    <property type="entry name" value="ANK"/>
    <property type="match status" value="10"/>
</dbReference>
<protein>
    <submittedName>
        <fullName evidence="6">Importin subunit alpha-1a</fullName>
    </submittedName>
</protein>
<feature type="repeat" description="ANK" evidence="3">
    <location>
        <begin position="711"/>
        <end position="743"/>
    </location>
</feature>
<feature type="repeat" description="ANK" evidence="3">
    <location>
        <begin position="741"/>
        <end position="773"/>
    </location>
</feature>
<evidence type="ECO:0000313" key="6">
    <source>
        <dbReference type="EMBL" id="PXF44172.1"/>
    </source>
</evidence>
<dbReference type="InterPro" id="IPR000225">
    <property type="entry name" value="Armadillo"/>
</dbReference>
<evidence type="ECO:0000313" key="7">
    <source>
        <dbReference type="Proteomes" id="UP000247409"/>
    </source>
</evidence>
<dbReference type="SMART" id="SM00185">
    <property type="entry name" value="ARM"/>
    <property type="match status" value="5"/>
</dbReference>
<feature type="region of interest" description="Disordered" evidence="5">
    <location>
        <begin position="403"/>
        <end position="427"/>
    </location>
</feature>
<dbReference type="Proteomes" id="UP000247409">
    <property type="component" value="Unassembled WGS sequence"/>
</dbReference>
<feature type="compositionally biased region" description="Acidic residues" evidence="5">
    <location>
        <begin position="415"/>
        <end position="424"/>
    </location>
</feature>
<dbReference type="OrthoDB" id="5670at2759"/>
<dbReference type="InterPro" id="IPR036770">
    <property type="entry name" value="Ankyrin_rpt-contain_sf"/>
</dbReference>
<evidence type="ECO:0000256" key="5">
    <source>
        <dbReference type="SAM" id="MobiDB-lite"/>
    </source>
</evidence>
<dbReference type="Pfam" id="PF00514">
    <property type="entry name" value="Arm"/>
    <property type="match status" value="2"/>
</dbReference>
<keyword evidence="1" id="KW-0677">Repeat</keyword>
<name>A0A2V3IQ13_9FLOR</name>
<keyword evidence="4" id="KW-0175">Coiled coil</keyword>
<dbReference type="PANTHER" id="PTHR24198:SF165">
    <property type="entry name" value="ANKYRIN REPEAT-CONTAINING PROTEIN-RELATED"/>
    <property type="match status" value="1"/>
</dbReference>
<dbReference type="InterPro" id="IPR016024">
    <property type="entry name" value="ARM-type_fold"/>
</dbReference>
<dbReference type="SUPFAM" id="SSF48403">
    <property type="entry name" value="Ankyrin repeat"/>
    <property type="match status" value="1"/>
</dbReference>
<dbReference type="Pfam" id="PF00023">
    <property type="entry name" value="Ank"/>
    <property type="match status" value="2"/>
</dbReference>
<proteinExistence type="predicted"/>
<gene>
    <name evidence="6" type="ORF">BWQ96_06081</name>
</gene>
<accession>A0A2V3IQ13</accession>
<dbReference type="InterPro" id="IPR011989">
    <property type="entry name" value="ARM-like"/>
</dbReference>
<feature type="compositionally biased region" description="Low complexity" evidence="5">
    <location>
        <begin position="405"/>
        <end position="414"/>
    </location>
</feature>
<feature type="compositionally biased region" description="Low complexity" evidence="5">
    <location>
        <begin position="1643"/>
        <end position="1657"/>
    </location>
</feature>
<dbReference type="PANTHER" id="PTHR24198">
    <property type="entry name" value="ANKYRIN REPEAT AND PROTEIN KINASE DOMAIN-CONTAINING PROTEIN"/>
    <property type="match status" value="1"/>
</dbReference>
<dbReference type="Gene3D" id="1.25.10.10">
    <property type="entry name" value="Leucine-rich Repeat Variant"/>
    <property type="match status" value="1"/>
</dbReference>
<evidence type="ECO:0000256" key="1">
    <source>
        <dbReference type="ARBA" id="ARBA00022737"/>
    </source>
</evidence>
<dbReference type="InterPro" id="IPR002110">
    <property type="entry name" value="Ankyrin_rpt"/>
</dbReference>
<dbReference type="PRINTS" id="PR01415">
    <property type="entry name" value="ANKYRIN"/>
</dbReference>
<feature type="compositionally biased region" description="Basic and acidic residues" evidence="5">
    <location>
        <begin position="1007"/>
        <end position="1016"/>
    </location>
</feature>
<feature type="repeat" description="ANK" evidence="3">
    <location>
        <begin position="678"/>
        <end position="710"/>
    </location>
</feature>
<dbReference type="SUPFAM" id="SSF48371">
    <property type="entry name" value="ARM repeat"/>
    <property type="match status" value="1"/>
</dbReference>
<feature type="coiled-coil region" evidence="4">
    <location>
        <begin position="1125"/>
        <end position="1156"/>
    </location>
</feature>
<evidence type="ECO:0000256" key="2">
    <source>
        <dbReference type="ARBA" id="ARBA00023043"/>
    </source>
</evidence>
<dbReference type="Pfam" id="PF12796">
    <property type="entry name" value="Ank_2"/>
    <property type="match status" value="2"/>
</dbReference>
<organism evidence="6 7">
    <name type="scientific">Gracilariopsis chorda</name>
    <dbReference type="NCBI Taxonomy" id="448386"/>
    <lineage>
        <taxon>Eukaryota</taxon>
        <taxon>Rhodophyta</taxon>
        <taxon>Florideophyceae</taxon>
        <taxon>Rhodymeniophycidae</taxon>
        <taxon>Gracilariales</taxon>
        <taxon>Gracilariaceae</taxon>
        <taxon>Gracilariopsis</taxon>
    </lineage>
</organism>
<feature type="region of interest" description="Disordered" evidence="5">
    <location>
        <begin position="995"/>
        <end position="1016"/>
    </location>
</feature>
<feature type="coiled-coil region" evidence="4">
    <location>
        <begin position="1265"/>
        <end position="1297"/>
    </location>
</feature>
<feature type="compositionally biased region" description="Polar residues" evidence="5">
    <location>
        <begin position="1620"/>
        <end position="1642"/>
    </location>
</feature>
<evidence type="ECO:0000256" key="3">
    <source>
        <dbReference type="PROSITE-ProRule" id="PRU00023"/>
    </source>
</evidence>
<dbReference type="EMBL" id="NBIV01000099">
    <property type="protein sequence ID" value="PXF44172.1"/>
    <property type="molecule type" value="Genomic_DNA"/>
</dbReference>
<reference evidence="6 7" key="1">
    <citation type="journal article" date="2018" name="Mol. Biol. Evol.">
        <title>Analysis of the draft genome of the red seaweed Gracilariopsis chorda provides insights into genome size evolution in Rhodophyta.</title>
        <authorList>
            <person name="Lee J."/>
            <person name="Yang E.C."/>
            <person name="Graf L."/>
            <person name="Yang J.H."/>
            <person name="Qiu H."/>
            <person name="Zel Zion U."/>
            <person name="Chan C.X."/>
            <person name="Stephens T.G."/>
            <person name="Weber A.P.M."/>
            <person name="Boo G.H."/>
            <person name="Boo S.M."/>
            <person name="Kim K.M."/>
            <person name="Shin Y."/>
            <person name="Jung M."/>
            <person name="Lee S.J."/>
            <person name="Yim H.S."/>
            <person name="Lee J.H."/>
            <person name="Bhattacharya D."/>
            <person name="Yoon H.S."/>
        </authorList>
    </citation>
    <scope>NUCLEOTIDE SEQUENCE [LARGE SCALE GENOMIC DNA]</scope>
    <source>
        <strain evidence="6 7">SKKU-2015</strain>
        <tissue evidence="6">Whole body</tissue>
    </source>
</reference>
<feature type="region of interest" description="Disordered" evidence="5">
    <location>
        <begin position="1611"/>
        <end position="1661"/>
    </location>
</feature>
<sequence length="2068" mass="223938">MVDYAPPWGTLPRNSLHSSHDVPLEQVRKSATTLASLLDEKKDEQVLKEACLGLCQLFGEGIQNDRIQAILEANVVPKLVMLLRPSKSRSVPISVQLAALQVLGNVACGDDRQTQVVIDSNALPCLRALLSSSDRQIRKEVCWIVSNITESSHQVQDVLDADILPPLLKLLDNQDGACREDATWVLFNLSSNRDPKQISYLAEKNGVRALCNLLTCQKDLDVLWKGCGTVAAVALKGLRNILISGQMATSPDLNGYNVMASLVAEAHGVERIEALTTHVSPDVRNRARLILERMFGAEPTTVDLSPVLPSPSVSALHPFVTPPLSPMTVHANCSCEFQQTKSHRETHRLSHLATHSTQTRGVCGVAGTLISATETMSGVSQVAHGHSDGLSHVLPESDLVEVPGCTSASASSTDSDPEDDDSDSDLLPPPPEPCSCLLCADSSPLAERRARGKHLVEDFDSSRKSGSLYSSIRSICEFCSGSGRLGDGRAGLASKLGRSVRMGHPHCLAILLSKMTWSQRSAAIEAPALLHPGGGPPDGGVGSSLPAVILAAQLGKPSCLRLLLSKCRPDLDISSGKKRLTALAWAAHKGYLLCCQLLLQHGANPATKCGDGVTALHLAASGGGNVTVCKLLIDHKAPVNLRSVKKQTPLCLAAQKGFSKVVHLLIEHGADPNNEAEGKYTPLHLSASNGYAETVEVLLGHGARVDVTTRNEVTPLHYAVRGGHSDVVKALVSAGANVNCNKKPLLLIAADDGKGDIVNLLLDAGASIDCRANIRAMLDKEMEICDYLTPLHLAASKNHYDVVELLLRRGANVNELTSKSGWSSLDFAVLNGHSESAIVLLQRGAIVTETCKNLGRNNWTLVQYAASNGAKDVVRLLIQRLKEQNSSLALISDGGSTPVLNRPPVPSKSAAWPVVESRKSDEQMNSSYAVGNNVHTCRACSKLRHSGCMTVSNQQVHGSVDISGNELRRYESQAEEAENGLSHSSMYNGMSLSENELKSTASRRRKAHDDRQSTLRAREIKRREAEALCAKLRLEEAISQRSVSKLTEAISHVSKLVLHLAAPVGSDSTTGYTDRGDVEDYSTHREVYGHTAHGQTPNHKQISNTTNAPLVPAPLVTEVGLGNEVRKARKLLVSLLAEEKRVKEEKEREAMDSRRESVRQTVRKAITVALEGGDPRSLSRAINRATRTILEKDDPVILKALSTASLIAKLEKSEQAAKLAMKEENLGGLSEALIDLKTSAQLLMEMGATGAMIRVFERKDPLQAVSDAEHALRTLQEKQEREEALRIEAEHKELRAREELNEAMKSGDALRLELALNKAQKVLISKQSALAGTLEVAKKVLAKRLKTERRKLRQASSKSDPLKIDEAAAKAEKLGLTALSPDIEAARAQAHRLREQAATVELLKKAVVRSDVNALTDLRSKLNSLGMFTEAEKARAELERLQRTTRARSLLEGAIEECKARCEPIKELLKASKPTDHVMEHLTSWTWPDMQRLRDLSDRARQYGSSQSALRELADRVSCEVEDLGHQILDICVKSDDARAIAAMIARYENAFPSVSKSKKRNNTESEHAVSAAKKHLAHIQAMDQASIKAESAQVKVEYALATSRRSAARNRQCKPLLSTRATNPETSASSTLSGPNGNNVFSVESQTRSSSTVSSEFADDDVCESEATTRSIPCYEYDQPRAPQICRNGASRKGHVLTPQSYDSTFRDSYENASVIPEECSHFYLFKEGTTVYCARCGNHRNSSNPEWLARVKRRGTKILSDMVAESSEGTEGSYNQIHHGSGGQHNVHTASLTGGASPVNGRFVEPKVLLPSSTSIPSSQSYLFGALSHIRDGSEAMAMRSNAAASSANVLVPMLQQQAKSHPMESGSCHGIRPTAQQVAVSAKPVGQAPTLYSNGVNTTNSVLPTQISVAGSMRGTSAYLPSGIQRIPTRLCTEQSSMSVYELNKRNSSLPTEALLASSGISLPLAERRETQHDGGPRTEMQMRSTVDTEIDLNRAVQSEEAVEGGRDLGVDFANENFGFDIDSIVDESAPPQSKAASNQSFKLVSDISEMHAANPRNRNGFFHR</sequence>
<dbReference type="PROSITE" id="PS50088">
    <property type="entry name" value="ANK_REPEAT"/>
    <property type="match status" value="6"/>
</dbReference>
<feature type="repeat" description="ANK" evidence="3">
    <location>
        <begin position="611"/>
        <end position="644"/>
    </location>
</feature>
<evidence type="ECO:0000256" key="4">
    <source>
        <dbReference type="SAM" id="Coils"/>
    </source>
</evidence>
<dbReference type="STRING" id="448386.A0A2V3IQ13"/>
<feature type="region of interest" description="Disordered" evidence="5">
    <location>
        <begin position="1554"/>
        <end position="1576"/>
    </location>
</feature>